<dbReference type="Gene3D" id="3.40.50.720">
    <property type="entry name" value="NAD(P)-binding Rossmann-like Domain"/>
    <property type="match status" value="2"/>
</dbReference>
<dbReference type="PANTHER" id="PTHR10996:SF178">
    <property type="entry name" value="2-HYDROXYACID DEHYDROGENASE YGL185C-RELATED"/>
    <property type="match status" value="1"/>
</dbReference>
<feature type="domain" description="D-isomer specific 2-hydroxyacid dehydrogenase NAD-binding" evidence="3">
    <location>
        <begin position="127"/>
        <end position="297"/>
    </location>
</feature>
<keyword evidence="5" id="KW-1185">Reference proteome</keyword>
<dbReference type="PANTHER" id="PTHR10996">
    <property type="entry name" value="2-HYDROXYACID DEHYDROGENASE-RELATED"/>
    <property type="match status" value="1"/>
</dbReference>
<evidence type="ECO:0000313" key="4">
    <source>
        <dbReference type="EMBL" id="PWN29832.1"/>
    </source>
</evidence>
<dbReference type="EMBL" id="KZ819663">
    <property type="protein sequence ID" value="PWN29832.1"/>
    <property type="molecule type" value="Genomic_DNA"/>
</dbReference>
<evidence type="ECO:0000256" key="1">
    <source>
        <dbReference type="ARBA" id="ARBA00023002"/>
    </source>
</evidence>
<accession>A0A316UX71</accession>
<protein>
    <recommendedName>
        <fullName evidence="3">D-isomer specific 2-hydroxyacid dehydrogenase NAD-binding domain-containing protein</fullName>
    </recommendedName>
</protein>
<dbReference type="SUPFAM" id="SSF51735">
    <property type="entry name" value="NAD(P)-binding Rossmann-fold domains"/>
    <property type="match status" value="1"/>
</dbReference>
<sequence>MSAAPEQHKAISAPIQAVDASRIPPAGPVAILPSDHPNCKRYTSDILSAFPDPPLAPLSKETRGVIWLDISAHAKLGEVLDANPQVGWVQLVQAGINLYKDVIHKHNDKVWTSAKGSFGQPVAEHALMMILGLLRKIPQRIRSTSWAPAAGLSLYNRRVTIVGAGGITLALLSQIAPFSPHVTVLRRRSDPLEDEVIPPGLKGRVEVDTFKRLHEVLPKTEVLVIAAALTPGTNGMIGARELELLPSHAVLVNVARGEHVQTDAIVEALRKGKLAGAGLDVTAPEPLPEGHPLWNLEVESDTALEQIDEELRPSAQEKTGGRRANVIITPHTADTPAMIRPLIVNRFVVNLKALQEGKGKFEGVVDNEHAY</sequence>
<dbReference type="InterPro" id="IPR050223">
    <property type="entry name" value="D-isomer_2-hydroxyacid_DH"/>
</dbReference>
<reference evidence="4 5" key="1">
    <citation type="journal article" date="2018" name="Mol. Biol. Evol.">
        <title>Broad Genomic Sampling Reveals a Smut Pathogenic Ancestry of the Fungal Clade Ustilaginomycotina.</title>
        <authorList>
            <person name="Kijpornyongpan T."/>
            <person name="Mondo S.J."/>
            <person name="Barry K."/>
            <person name="Sandor L."/>
            <person name="Lee J."/>
            <person name="Lipzen A."/>
            <person name="Pangilinan J."/>
            <person name="LaButti K."/>
            <person name="Hainaut M."/>
            <person name="Henrissat B."/>
            <person name="Grigoriev I.V."/>
            <person name="Spatafora J.W."/>
            <person name="Aime M.C."/>
        </authorList>
    </citation>
    <scope>NUCLEOTIDE SEQUENCE [LARGE SCALE GENOMIC DNA]</scope>
    <source>
        <strain evidence="4 5">MCA 5214</strain>
    </source>
</reference>
<keyword evidence="1" id="KW-0560">Oxidoreductase</keyword>
<dbReference type="GeneID" id="37027389"/>
<proteinExistence type="predicted"/>
<name>A0A316UX71_9BASI</name>
<evidence type="ECO:0000313" key="5">
    <source>
        <dbReference type="Proteomes" id="UP000245884"/>
    </source>
</evidence>
<dbReference type="InterPro" id="IPR006140">
    <property type="entry name" value="D-isomer_DH_NAD-bd"/>
</dbReference>
<keyword evidence="2" id="KW-0520">NAD</keyword>
<organism evidence="4 5">
    <name type="scientific">Jaminaea rosea</name>
    <dbReference type="NCBI Taxonomy" id="1569628"/>
    <lineage>
        <taxon>Eukaryota</taxon>
        <taxon>Fungi</taxon>
        <taxon>Dikarya</taxon>
        <taxon>Basidiomycota</taxon>
        <taxon>Ustilaginomycotina</taxon>
        <taxon>Exobasidiomycetes</taxon>
        <taxon>Microstromatales</taxon>
        <taxon>Microstromatales incertae sedis</taxon>
        <taxon>Jaminaea</taxon>
    </lineage>
</organism>
<dbReference type="GO" id="GO:0051287">
    <property type="term" value="F:NAD binding"/>
    <property type="evidence" value="ECO:0007669"/>
    <property type="project" value="InterPro"/>
</dbReference>
<dbReference type="GO" id="GO:0016618">
    <property type="term" value="F:hydroxypyruvate reductase [NAD(P)H] activity"/>
    <property type="evidence" value="ECO:0007669"/>
    <property type="project" value="TreeGrafter"/>
</dbReference>
<dbReference type="AlphaFoldDB" id="A0A316UX71"/>
<gene>
    <name evidence="4" type="ORF">BDZ90DRAFT_230669</name>
</gene>
<dbReference type="STRING" id="1569628.A0A316UX71"/>
<evidence type="ECO:0000259" key="3">
    <source>
        <dbReference type="Pfam" id="PF02826"/>
    </source>
</evidence>
<dbReference type="GO" id="GO:0030267">
    <property type="term" value="F:glyoxylate reductase (NADPH) activity"/>
    <property type="evidence" value="ECO:0007669"/>
    <property type="project" value="TreeGrafter"/>
</dbReference>
<dbReference type="OrthoDB" id="298012at2759"/>
<dbReference type="GO" id="GO:0005829">
    <property type="term" value="C:cytosol"/>
    <property type="evidence" value="ECO:0007669"/>
    <property type="project" value="TreeGrafter"/>
</dbReference>
<evidence type="ECO:0000256" key="2">
    <source>
        <dbReference type="ARBA" id="ARBA00023027"/>
    </source>
</evidence>
<dbReference type="Pfam" id="PF02826">
    <property type="entry name" value="2-Hacid_dh_C"/>
    <property type="match status" value="1"/>
</dbReference>
<dbReference type="Proteomes" id="UP000245884">
    <property type="component" value="Unassembled WGS sequence"/>
</dbReference>
<dbReference type="RefSeq" id="XP_025364444.1">
    <property type="nucleotide sequence ID" value="XM_025505566.1"/>
</dbReference>
<dbReference type="InterPro" id="IPR036291">
    <property type="entry name" value="NAD(P)-bd_dom_sf"/>
</dbReference>